<organism evidence="1">
    <name type="scientific">Culex pipiens</name>
    <name type="common">House mosquito</name>
    <dbReference type="NCBI Taxonomy" id="7175"/>
    <lineage>
        <taxon>Eukaryota</taxon>
        <taxon>Metazoa</taxon>
        <taxon>Ecdysozoa</taxon>
        <taxon>Arthropoda</taxon>
        <taxon>Hexapoda</taxon>
        <taxon>Insecta</taxon>
        <taxon>Pterygota</taxon>
        <taxon>Neoptera</taxon>
        <taxon>Endopterygota</taxon>
        <taxon>Diptera</taxon>
        <taxon>Nematocera</taxon>
        <taxon>Culicoidea</taxon>
        <taxon>Culicidae</taxon>
        <taxon>Culicinae</taxon>
        <taxon>Culicini</taxon>
        <taxon>Culex</taxon>
        <taxon>Culex</taxon>
    </lineage>
</organism>
<accession>A0A8D8L4A2</accession>
<name>A0A8D8L4A2_CULPI</name>
<reference evidence="1" key="1">
    <citation type="submission" date="2021-05" db="EMBL/GenBank/DDBJ databases">
        <authorList>
            <person name="Alioto T."/>
            <person name="Alioto T."/>
            <person name="Gomez Garrido J."/>
        </authorList>
    </citation>
    <scope>NUCLEOTIDE SEQUENCE</scope>
</reference>
<proteinExistence type="predicted"/>
<dbReference type="EMBL" id="HBUE01242398">
    <property type="protein sequence ID" value="CAG6550103.1"/>
    <property type="molecule type" value="Transcribed_RNA"/>
</dbReference>
<dbReference type="EMBL" id="HBUE01242399">
    <property type="protein sequence ID" value="CAG6550106.1"/>
    <property type="molecule type" value="Transcribed_RNA"/>
</dbReference>
<evidence type="ECO:0000313" key="1">
    <source>
        <dbReference type="EMBL" id="CAG6602385.1"/>
    </source>
</evidence>
<sequence length="100" mass="10896">MPSVQMWTSVNWVCTIVTHKLSVLTRTDLTPVAAGKDSWAMESVIVFKPVTKRACTGTVPEVQSTNASVTLVGRESIAVKTVRVTIIQRVPRVWASATNV</sequence>
<dbReference type="EMBL" id="HBUE01349461">
    <property type="protein sequence ID" value="CAG6602385.1"/>
    <property type="molecule type" value="Transcribed_RNA"/>
</dbReference>
<dbReference type="EMBL" id="HBUE01349462">
    <property type="protein sequence ID" value="CAG6602388.1"/>
    <property type="molecule type" value="Transcribed_RNA"/>
</dbReference>
<protein>
    <submittedName>
        <fullName evidence="1">(northern house mosquito) hypothetical protein</fullName>
    </submittedName>
</protein>
<dbReference type="AlphaFoldDB" id="A0A8D8L4A2"/>